<gene>
    <name evidence="1" type="ORF">F945_03590</name>
</gene>
<reference evidence="1 2" key="1">
    <citation type="submission" date="2013-06" db="EMBL/GenBank/DDBJ databases">
        <title>The Genome Sequence of Acinetobacter rudis CIP 110305.</title>
        <authorList>
            <consortium name="The Broad Institute Genome Sequencing Platform"/>
            <consortium name="The Broad Institute Genome Sequencing Center for Infectious Disease"/>
            <person name="Cerqueira G."/>
            <person name="Feldgarden M."/>
            <person name="Courvalin P."/>
            <person name="Perichon B."/>
            <person name="Grillot-Courvalin C."/>
            <person name="Clermont D."/>
            <person name="Rocha E."/>
            <person name="Yoon E.-J."/>
            <person name="Nemec A."/>
            <person name="Young S.K."/>
            <person name="Zeng Q."/>
            <person name="Gargeya S."/>
            <person name="Fitzgerald M."/>
            <person name="Abouelleil A."/>
            <person name="Alvarado L."/>
            <person name="Berlin A.M."/>
            <person name="Chapman S.B."/>
            <person name="Dewar J."/>
            <person name="Goldberg J."/>
            <person name="Griggs A."/>
            <person name="Gujja S."/>
            <person name="Hansen M."/>
            <person name="Howarth C."/>
            <person name="Imamovic A."/>
            <person name="Larimer J."/>
            <person name="McCowan C."/>
            <person name="Murphy C."/>
            <person name="Pearson M."/>
            <person name="Priest M."/>
            <person name="Roberts A."/>
            <person name="Saif S."/>
            <person name="Shea T."/>
            <person name="Sykes S."/>
            <person name="Wortman J."/>
            <person name="Nusbaum C."/>
            <person name="Birren B."/>
        </authorList>
    </citation>
    <scope>NUCLEOTIDE SEQUENCE [LARGE SCALE GENOMIC DNA]</scope>
    <source>
        <strain evidence="1 2">CIP 110305</strain>
    </source>
</reference>
<dbReference type="EMBL" id="ATGI01000039">
    <property type="protein sequence ID" value="EPF70026.1"/>
    <property type="molecule type" value="Genomic_DNA"/>
</dbReference>
<dbReference type="HOGENOM" id="CLU_2138594_0_0_6"/>
<comment type="caution">
    <text evidence="1">The sequence shown here is derived from an EMBL/GenBank/DDBJ whole genome shotgun (WGS) entry which is preliminary data.</text>
</comment>
<dbReference type="AlphaFoldDB" id="S3NTL5"/>
<name>S3NTL5_9GAMM</name>
<evidence type="ECO:0000313" key="1">
    <source>
        <dbReference type="EMBL" id="EPF70026.1"/>
    </source>
</evidence>
<protein>
    <submittedName>
        <fullName evidence="1">Uncharacterized protein</fullName>
    </submittedName>
</protein>
<keyword evidence="2" id="KW-1185">Reference proteome</keyword>
<proteinExistence type="predicted"/>
<accession>S3NTL5</accession>
<dbReference type="RefSeq" id="WP_016657948.1">
    <property type="nucleotide sequence ID" value="NZ_KE340355.1"/>
</dbReference>
<dbReference type="Proteomes" id="UP000014568">
    <property type="component" value="Unassembled WGS sequence"/>
</dbReference>
<evidence type="ECO:0000313" key="2">
    <source>
        <dbReference type="Proteomes" id="UP000014568"/>
    </source>
</evidence>
<organism evidence="1 2">
    <name type="scientific">Acinetobacter rudis CIP 110305</name>
    <dbReference type="NCBI Taxonomy" id="421052"/>
    <lineage>
        <taxon>Bacteria</taxon>
        <taxon>Pseudomonadati</taxon>
        <taxon>Pseudomonadota</taxon>
        <taxon>Gammaproteobacteria</taxon>
        <taxon>Moraxellales</taxon>
        <taxon>Moraxellaceae</taxon>
        <taxon>Acinetobacter</taxon>
    </lineage>
</organism>
<dbReference type="PATRIC" id="fig|421052.3.peg.3521"/>
<feature type="non-terminal residue" evidence="1">
    <location>
        <position position="1"/>
    </location>
</feature>
<sequence>EAIKDQLSTNSAAMKTSENVEDSLLSVLDRVEDLVFDPTTQSSNEQDQIDLATLLSHSSIDTSLIVLDLGDGMEQFTNTGADKHTQSYTNVEILMNTQPNIYDDLITQNTALI</sequence>